<dbReference type="InterPro" id="IPR005263">
    <property type="entry name" value="DapA"/>
</dbReference>
<keyword evidence="9 12" id="KW-0456">Lyase</keyword>
<comment type="pathway">
    <text evidence="2 12">Amino-acid biosynthesis; L-lysine biosynthesis via DAP pathway; (S)-tetrahydrodipicolinate from L-aspartate: step 3/4.</text>
</comment>
<dbReference type="SUPFAM" id="SSF51569">
    <property type="entry name" value="Aldolase"/>
    <property type="match status" value="1"/>
</dbReference>
<dbReference type="GO" id="GO:0005829">
    <property type="term" value="C:cytosol"/>
    <property type="evidence" value="ECO:0007669"/>
    <property type="project" value="TreeGrafter"/>
</dbReference>
<dbReference type="SMART" id="SM01130">
    <property type="entry name" value="DHDPS"/>
    <property type="match status" value="1"/>
</dbReference>
<feature type="site" description="Part of a proton relay during catalysis" evidence="12">
    <location>
        <position position="111"/>
    </location>
</feature>
<dbReference type="PRINTS" id="PR00146">
    <property type="entry name" value="DHPICSNTHASE"/>
</dbReference>
<evidence type="ECO:0000256" key="3">
    <source>
        <dbReference type="ARBA" id="ARBA00007592"/>
    </source>
</evidence>
<keyword evidence="8 12" id="KW-0457">Lysine biosynthesis</keyword>
<dbReference type="InterPro" id="IPR013785">
    <property type="entry name" value="Aldolase_TIM"/>
</dbReference>
<feature type="binding site" evidence="12 15">
    <location>
        <position position="49"/>
    </location>
    <ligand>
        <name>pyruvate</name>
        <dbReference type="ChEBI" id="CHEBI:15361"/>
    </ligand>
</feature>
<keyword evidence="17" id="KW-1185">Reference proteome</keyword>
<dbReference type="NCBIfam" id="TIGR00674">
    <property type="entry name" value="dapA"/>
    <property type="match status" value="1"/>
</dbReference>
<dbReference type="EC" id="4.3.3.7" evidence="4 12"/>
<protein>
    <recommendedName>
        <fullName evidence="4 12">4-hydroxy-tetrahydrodipicolinate synthase</fullName>
        <shortName evidence="12">HTPA synthase</shortName>
        <ecNumber evidence="4 12">4.3.3.7</ecNumber>
    </recommendedName>
</protein>
<dbReference type="GO" id="GO:0009089">
    <property type="term" value="P:lysine biosynthetic process via diaminopimelate"/>
    <property type="evidence" value="ECO:0007669"/>
    <property type="project" value="UniProtKB-UniRule"/>
</dbReference>
<dbReference type="RefSeq" id="WP_249312794.1">
    <property type="nucleotide sequence ID" value="NZ_JACRSU010000003.1"/>
</dbReference>
<evidence type="ECO:0000256" key="4">
    <source>
        <dbReference type="ARBA" id="ARBA00012086"/>
    </source>
</evidence>
<evidence type="ECO:0000256" key="10">
    <source>
        <dbReference type="ARBA" id="ARBA00023270"/>
    </source>
</evidence>
<comment type="function">
    <text evidence="1 12">Catalyzes the condensation of (S)-aspartate-beta-semialdehyde [(S)-ASA] and pyruvate to 4-hydroxy-tetrahydrodipicolinate (HTPA).</text>
</comment>
<dbReference type="GO" id="GO:0008840">
    <property type="term" value="F:4-hydroxy-tetrahydrodipicolinate synthase activity"/>
    <property type="evidence" value="ECO:0007669"/>
    <property type="project" value="UniProtKB-UniRule"/>
</dbReference>
<comment type="subunit">
    <text evidence="12">Homotetramer; dimer of dimers.</text>
</comment>
<sequence>MSKKTLFTGAGTALITPFTENGVNFDALGNIIEFQIENSVDALIICGTTGEAATMPDKEHLSVIEFAVKKTAGRIPIIAGTGSNDTAHCVELSQEAQNLGADGLLIVTPYYNKCTQKGLMMHFDKVLEKVNLPIILYNIPGRTGMQFKLDTLKELAKDERIVGVKEASGSIEYLTDLVHTCPELDVYSGNDDMVVPLLSLGGKGVISVLSNIAPKETHDLCQKFFDGDMKGSLALQMEYLDLIHALFCEVNPIPVKTAMNLMGFNAGPLRLPLCEMDDANLVKLKSAMADRGLI</sequence>
<comment type="subcellular location">
    <subcellularLocation>
        <location evidence="12">Cytoplasm</location>
    </subcellularLocation>
</comment>
<dbReference type="Gene3D" id="3.20.20.70">
    <property type="entry name" value="Aldolase class I"/>
    <property type="match status" value="1"/>
</dbReference>
<gene>
    <name evidence="12" type="primary">dapA</name>
    <name evidence="16" type="ORF">H8698_08460</name>
</gene>
<feature type="active site" description="Proton donor/acceptor" evidence="12 14">
    <location>
        <position position="137"/>
    </location>
</feature>
<evidence type="ECO:0000256" key="7">
    <source>
        <dbReference type="ARBA" id="ARBA00022915"/>
    </source>
</evidence>
<comment type="caution">
    <text evidence="16">The sequence shown here is derived from an EMBL/GenBank/DDBJ whole genome shotgun (WGS) entry which is preliminary data.</text>
</comment>
<evidence type="ECO:0000256" key="13">
    <source>
        <dbReference type="PIRNR" id="PIRNR001365"/>
    </source>
</evidence>
<evidence type="ECO:0000256" key="1">
    <source>
        <dbReference type="ARBA" id="ARBA00003294"/>
    </source>
</evidence>
<dbReference type="EMBL" id="JACRSU010000003">
    <property type="protein sequence ID" value="MBC8541002.1"/>
    <property type="molecule type" value="Genomic_DNA"/>
</dbReference>
<comment type="caution">
    <text evidence="12">Was originally thought to be a dihydrodipicolinate synthase (DHDPS), catalyzing the condensation of (S)-aspartate-beta-semialdehyde [(S)-ASA] and pyruvate to dihydrodipicolinate (DHDP). However, it was shown in E.coli that the product of the enzymatic reaction is not dihydrodipicolinate but in fact (4S)-4-hydroxy-2,3,4,5-tetrahydro-(2S)-dipicolinic acid (HTPA), and that the consecutive dehydration reaction leading to DHDP is not spontaneous but catalyzed by DapB.</text>
</comment>
<dbReference type="AlphaFoldDB" id="A0A926DNM3"/>
<keyword evidence="10 12" id="KW-0704">Schiff base</keyword>
<evidence type="ECO:0000256" key="9">
    <source>
        <dbReference type="ARBA" id="ARBA00023239"/>
    </source>
</evidence>
<name>A0A926DNM3_9FIRM</name>
<dbReference type="GO" id="GO:0019877">
    <property type="term" value="P:diaminopimelate biosynthetic process"/>
    <property type="evidence" value="ECO:0007669"/>
    <property type="project" value="UniProtKB-UniRule"/>
</dbReference>
<dbReference type="PANTHER" id="PTHR12128:SF66">
    <property type="entry name" value="4-HYDROXY-2-OXOGLUTARATE ALDOLASE, MITOCHONDRIAL"/>
    <property type="match status" value="1"/>
</dbReference>
<dbReference type="Pfam" id="PF00701">
    <property type="entry name" value="DHDPS"/>
    <property type="match status" value="1"/>
</dbReference>
<organism evidence="16 17">
    <name type="scientific">Congzhengia minquanensis</name>
    <dbReference type="NCBI Taxonomy" id="2763657"/>
    <lineage>
        <taxon>Bacteria</taxon>
        <taxon>Bacillati</taxon>
        <taxon>Bacillota</taxon>
        <taxon>Clostridia</taxon>
        <taxon>Eubacteriales</taxon>
        <taxon>Oscillospiraceae</taxon>
        <taxon>Congzhengia</taxon>
    </lineage>
</organism>
<dbReference type="PROSITE" id="PS00666">
    <property type="entry name" value="DHDPS_2"/>
    <property type="match status" value="1"/>
</dbReference>
<evidence type="ECO:0000256" key="14">
    <source>
        <dbReference type="PIRSR" id="PIRSR001365-1"/>
    </source>
</evidence>
<dbReference type="InterPro" id="IPR020624">
    <property type="entry name" value="Schiff_base-form_aldolases_CS"/>
</dbReference>
<keyword evidence="7 12" id="KW-0220">Diaminopimelate biosynthesis</keyword>
<dbReference type="PANTHER" id="PTHR12128">
    <property type="entry name" value="DIHYDRODIPICOLINATE SYNTHASE"/>
    <property type="match status" value="1"/>
</dbReference>
<dbReference type="CDD" id="cd00950">
    <property type="entry name" value="DHDPS"/>
    <property type="match status" value="1"/>
</dbReference>
<comment type="catalytic activity">
    <reaction evidence="11 12">
        <text>L-aspartate 4-semialdehyde + pyruvate = (2S,4S)-4-hydroxy-2,3,4,5-tetrahydrodipicolinate + H2O + H(+)</text>
        <dbReference type="Rhea" id="RHEA:34171"/>
        <dbReference type="ChEBI" id="CHEBI:15361"/>
        <dbReference type="ChEBI" id="CHEBI:15377"/>
        <dbReference type="ChEBI" id="CHEBI:15378"/>
        <dbReference type="ChEBI" id="CHEBI:67139"/>
        <dbReference type="ChEBI" id="CHEBI:537519"/>
        <dbReference type="EC" id="4.3.3.7"/>
    </reaction>
</comment>
<evidence type="ECO:0000313" key="17">
    <source>
        <dbReference type="Proteomes" id="UP000611762"/>
    </source>
</evidence>
<evidence type="ECO:0000256" key="8">
    <source>
        <dbReference type="ARBA" id="ARBA00023154"/>
    </source>
</evidence>
<evidence type="ECO:0000256" key="11">
    <source>
        <dbReference type="ARBA" id="ARBA00047836"/>
    </source>
</evidence>
<comment type="similarity">
    <text evidence="3 12 13">Belongs to the DapA family.</text>
</comment>
<evidence type="ECO:0000256" key="2">
    <source>
        <dbReference type="ARBA" id="ARBA00005120"/>
    </source>
</evidence>
<feature type="binding site" evidence="12 15">
    <location>
        <position position="206"/>
    </location>
    <ligand>
        <name>pyruvate</name>
        <dbReference type="ChEBI" id="CHEBI:15361"/>
    </ligand>
</feature>
<proteinExistence type="inferred from homology"/>
<evidence type="ECO:0000256" key="15">
    <source>
        <dbReference type="PIRSR" id="PIRSR001365-2"/>
    </source>
</evidence>
<evidence type="ECO:0000256" key="5">
    <source>
        <dbReference type="ARBA" id="ARBA00022490"/>
    </source>
</evidence>
<feature type="active site" description="Schiff-base intermediate with substrate" evidence="12 14">
    <location>
        <position position="165"/>
    </location>
</feature>
<keyword evidence="5 12" id="KW-0963">Cytoplasm</keyword>
<dbReference type="Proteomes" id="UP000611762">
    <property type="component" value="Unassembled WGS sequence"/>
</dbReference>
<feature type="site" description="Part of a proton relay during catalysis" evidence="12">
    <location>
        <position position="48"/>
    </location>
</feature>
<evidence type="ECO:0000313" key="16">
    <source>
        <dbReference type="EMBL" id="MBC8541002.1"/>
    </source>
</evidence>
<evidence type="ECO:0000256" key="6">
    <source>
        <dbReference type="ARBA" id="ARBA00022605"/>
    </source>
</evidence>
<keyword evidence="6 12" id="KW-0028">Amino-acid biosynthesis</keyword>
<dbReference type="InterPro" id="IPR002220">
    <property type="entry name" value="DapA-like"/>
</dbReference>
<dbReference type="InterPro" id="IPR020625">
    <property type="entry name" value="Schiff_base-form_aldolases_AS"/>
</dbReference>
<evidence type="ECO:0000256" key="12">
    <source>
        <dbReference type="HAMAP-Rule" id="MF_00418"/>
    </source>
</evidence>
<reference evidence="16" key="1">
    <citation type="submission" date="2020-08" db="EMBL/GenBank/DDBJ databases">
        <title>Genome public.</title>
        <authorList>
            <person name="Liu C."/>
            <person name="Sun Q."/>
        </authorList>
    </citation>
    <scope>NUCLEOTIDE SEQUENCE</scope>
    <source>
        <strain evidence="16">H8</strain>
    </source>
</reference>
<dbReference type="PIRSF" id="PIRSF001365">
    <property type="entry name" value="DHDPS"/>
    <property type="match status" value="1"/>
</dbReference>
<dbReference type="PROSITE" id="PS00665">
    <property type="entry name" value="DHDPS_1"/>
    <property type="match status" value="1"/>
</dbReference>
<accession>A0A926DNM3</accession>
<dbReference type="HAMAP" id="MF_00418">
    <property type="entry name" value="DapA"/>
    <property type="match status" value="1"/>
</dbReference>